<dbReference type="AlphaFoldDB" id="A0AAV7QEW8"/>
<proteinExistence type="predicted"/>
<sequence>MSLQYHTGTKRSVSTKQVPYEDCVSVAQIPIEGYVSTVQILYDKGCVSTAQVLNVLDRGCASNAQVLYEEHVSIAQILNEECVSAAEPLVFTRVLSYLERPAPFDRPLSRAEGPVRGQRLLPMCLDGRCCSTGGVLQKAVLETRL</sequence>
<name>A0AAV7QEW8_PLEWA</name>
<reference evidence="1" key="1">
    <citation type="journal article" date="2022" name="bioRxiv">
        <title>Sequencing and chromosome-scale assembly of the giantPleurodeles waltlgenome.</title>
        <authorList>
            <person name="Brown T."/>
            <person name="Elewa A."/>
            <person name="Iarovenko S."/>
            <person name="Subramanian E."/>
            <person name="Araus A.J."/>
            <person name="Petzold A."/>
            <person name="Susuki M."/>
            <person name="Suzuki K.-i.T."/>
            <person name="Hayashi T."/>
            <person name="Toyoda A."/>
            <person name="Oliveira C."/>
            <person name="Osipova E."/>
            <person name="Leigh N.D."/>
            <person name="Simon A."/>
            <person name="Yun M.H."/>
        </authorList>
    </citation>
    <scope>NUCLEOTIDE SEQUENCE</scope>
    <source>
        <strain evidence="1">20211129_DDA</strain>
        <tissue evidence="1">Liver</tissue>
    </source>
</reference>
<organism evidence="1 2">
    <name type="scientific">Pleurodeles waltl</name>
    <name type="common">Iberian ribbed newt</name>
    <dbReference type="NCBI Taxonomy" id="8319"/>
    <lineage>
        <taxon>Eukaryota</taxon>
        <taxon>Metazoa</taxon>
        <taxon>Chordata</taxon>
        <taxon>Craniata</taxon>
        <taxon>Vertebrata</taxon>
        <taxon>Euteleostomi</taxon>
        <taxon>Amphibia</taxon>
        <taxon>Batrachia</taxon>
        <taxon>Caudata</taxon>
        <taxon>Salamandroidea</taxon>
        <taxon>Salamandridae</taxon>
        <taxon>Pleurodelinae</taxon>
        <taxon>Pleurodeles</taxon>
    </lineage>
</organism>
<dbReference type="EMBL" id="JANPWB010000010">
    <property type="protein sequence ID" value="KAJ1139107.1"/>
    <property type="molecule type" value="Genomic_DNA"/>
</dbReference>
<evidence type="ECO:0000313" key="1">
    <source>
        <dbReference type="EMBL" id="KAJ1139107.1"/>
    </source>
</evidence>
<gene>
    <name evidence="1" type="ORF">NDU88_005484</name>
</gene>
<accession>A0AAV7QEW8</accession>
<evidence type="ECO:0000313" key="2">
    <source>
        <dbReference type="Proteomes" id="UP001066276"/>
    </source>
</evidence>
<dbReference type="Proteomes" id="UP001066276">
    <property type="component" value="Chromosome 6"/>
</dbReference>
<protein>
    <submittedName>
        <fullName evidence="1">Uncharacterized protein</fullName>
    </submittedName>
</protein>
<comment type="caution">
    <text evidence="1">The sequence shown here is derived from an EMBL/GenBank/DDBJ whole genome shotgun (WGS) entry which is preliminary data.</text>
</comment>
<keyword evidence="2" id="KW-1185">Reference proteome</keyword>